<accession>A0A1I7Z1T8</accession>
<evidence type="ECO:0000313" key="3">
    <source>
        <dbReference type="WBParaSite" id="L893_g21957.t1"/>
    </source>
</evidence>
<dbReference type="AlphaFoldDB" id="A0A1I7Z1T8"/>
<feature type="region of interest" description="Disordered" evidence="1">
    <location>
        <begin position="44"/>
        <end position="63"/>
    </location>
</feature>
<sequence>MVPTPQRRDLILTGEEFQFPKDQAPGITVFSQDRVRRCGLADHASERGGHLSKEPKMARGVPATDSTISNFAEDVRGRLGDAVGRVSHFFSKQFKPLLHLQGTATTSSSVRVDNLRGPSRRTFRAGKETVQEANTSFTETISSTFIKRNSIPPRNGHSPRDRIKTLEDRSPEVIRAILQFGGSHPQLHEQSTEIVSHLNPTTPVGRRPRHLTVLQWPGQVWSRAPYAVNRPKDINSEISPVLLWKLESTAASSSPLLY</sequence>
<dbReference type="Proteomes" id="UP000095287">
    <property type="component" value="Unplaced"/>
</dbReference>
<evidence type="ECO:0000256" key="1">
    <source>
        <dbReference type="SAM" id="MobiDB-lite"/>
    </source>
</evidence>
<name>A0A1I7Z1T8_9BILA</name>
<organism evidence="2 3">
    <name type="scientific">Steinernema glaseri</name>
    <dbReference type="NCBI Taxonomy" id="37863"/>
    <lineage>
        <taxon>Eukaryota</taxon>
        <taxon>Metazoa</taxon>
        <taxon>Ecdysozoa</taxon>
        <taxon>Nematoda</taxon>
        <taxon>Chromadorea</taxon>
        <taxon>Rhabditida</taxon>
        <taxon>Tylenchina</taxon>
        <taxon>Panagrolaimomorpha</taxon>
        <taxon>Strongyloidoidea</taxon>
        <taxon>Steinernematidae</taxon>
        <taxon>Steinernema</taxon>
    </lineage>
</organism>
<keyword evidence="2" id="KW-1185">Reference proteome</keyword>
<dbReference type="WBParaSite" id="L893_g21957.t1">
    <property type="protein sequence ID" value="L893_g21957.t1"/>
    <property type="gene ID" value="L893_g21957"/>
</dbReference>
<proteinExistence type="predicted"/>
<protein>
    <submittedName>
        <fullName evidence="3">Uncharacterized protein</fullName>
    </submittedName>
</protein>
<evidence type="ECO:0000313" key="2">
    <source>
        <dbReference type="Proteomes" id="UP000095287"/>
    </source>
</evidence>
<reference evidence="3" key="1">
    <citation type="submission" date="2016-11" db="UniProtKB">
        <authorList>
            <consortium name="WormBaseParasite"/>
        </authorList>
    </citation>
    <scope>IDENTIFICATION</scope>
</reference>
<feature type="compositionally biased region" description="Basic and acidic residues" evidence="1">
    <location>
        <begin position="44"/>
        <end position="57"/>
    </location>
</feature>